<evidence type="ECO:0000313" key="3">
    <source>
        <dbReference type="Proteomes" id="UP001144397"/>
    </source>
</evidence>
<feature type="transmembrane region" description="Helical" evidence="1">
    <location>
        <begin position="44"/>
        <end position="66"/>
    </location>
</feature>
<reference evidence="2" key="1">
    <citation type="submission" date="2022-12" db="EMBL/GenBank/DDBJ databases">
        <title>Reference genome sequencing for broad-spectrum identification of bacterial and archaeal isolates by mass spectrometry.</title>
        <authorList>
            <person name="Sekiguchi Y."/>
            <person name="Tourlousse D.M."/>
        </authorList>
    </citation>
    <scope>NUCLEOTIDE SEQUENCE</scope>
    <source>
        <strain evidence="2">301</strain>
    </source>
</reference>
<proteinExistence type="predicted"/>
<evidence type="ECO:0000256" key="1">
    <source>
        <dbReference type="SAM" id="Phobius"/>
    </source>
</evidence>
<accession>A0A9W6CSH5</accession>
<sequence>MHFWNAENMRAASQQVRYGAPQLKRTEILAAGRTERSEAEMKNILLAGVAGLLSATSVIAAAPAFAGETLPAERQAIVTNLGGKASAVTYFVRNTKGYQVVTTLDAAGEPGAAPAVVRVSTVLQQPGDEQIVSLPGPVGRDGTSLRIVRVGDAIQVEKVGALAY</sequence>
<keyword evidence="1" id="KW-0812">Transmembrane</keyword>
<keyword evidence="1" id="KW-0472">Membrane</keyword>
<dbReference type="AlphaFoldDB" id="A0A9W6CSH5"/>
<protein>
    <submittedName>
        <fullName evidence="2">Uncharacterized protein</fullName>
    </submittedName>
</protein>
<gene>
    <name evidence="2" type="ORF">XFLAVUS301_46090</name>
</gene>
<evidence type="ECO:0000313" key="2">
    <source>
        <dbReference type="EMBL" id="GLI24935.1"/>
    </source>
</evidence>
<dbReference type="Proteomes" id="UP001144397">
    <property type="component" value="Unassembled WGS sequence"/>
</dbReference>
<dbReference type="EMBL" id="BSDO01000009">
    <property type="protein sequence ID" value="GLI24935.1"/>
    <property type="molecule type" value="Genomic_DNA"/>
</dbReference>
<keyword evidence="1" id="KW-1133">Transmembrane helix</keyword>
<comment type="caution">
    <text evidence="2">The sequence shown here is derived from an EMBL/GenBank/DDBJ whole genome shotgun (WGS) entry which is preliminary data.</text>
</comment>
<name>A0A9W6CSH5_XANFL</name>
<organism evidence="2 3">
    <name type="scientific">Xanthobacter flavus</name>
    <dbReference type="NCBI Taxonomy" id="281"/>
    <lineage>
        <taxon>Bacteria</taxon>
        <taxon>Pseudomonadati</taxon>
        <taxon>Pseudomonadota</taxon>
        <taxon>Alphaproteobacteria</taxon>
        <taxon>Hyphomicrobiales</taxon>
        <taxon>Xanthobacteraceae</taxon>
        <taxon>Xanthobacter</taxon>
    </lineage>
</organism>